<dbReference type="PRINTS" id="PR00111">
    <property type="entry name" value="ABHYDROLASE"/>
</dbReference>
<keyword evidence="2" id="KW-0808">Transferase</keyword>
<dbReference type="GO" id="GO:0016746">
    <property type="term" value="F:acyltransferase activity"/>
    <property type="evidence" value="ECO:0007669"/>
    <property type="project" value="UniProtKB-KW"/>
</dbReference>
<dbReference type="RefSeq" id="WP_008614326.1">
    <property type="nucleotide sequence ID" value="NZ_AONQ01000005.1"/>
</dbReference>
<dbReference type="OrthoDB" id="5491135at2"/>
<dbReference type="SUPFAM" id="SSF53474">
    <property type="entry name" value="alpha/beta-Hydrolases"/>
    <property type="match status" value="1"/>
</dbReference>
<proteinExistence type="predicted"/>
<feature type="domain" description="AB hydrolase-1" evidence="1">
    <location>
        <begin position="5"/>
        <end position="223"/>
    </location>
</feature>
<organism evidence="2 3">
    <name type="scientific">Paramagnetospirillum caucaseum</name>
    <dbReference type="NCBI Taxonomy" id="1244869"/>
    <lineage>
        <taxon>Bacteria</taxon>
        <taxon>Pseudomonadati</taxon>
        <taxon>Pseudomonadota</taxon>
        <taxon>Alphaproteobacteria</taxon>
        <taxon>Rhodospirillales</taxon>
        <taxon>Magnetospirillaceae</taxon>
        <taxon>Paramagnetospirillum</taxon>
    </lineage>
</organism>
<dbReference type="eggNOG" id="COG2267">
    <property type="taxonomic scope" value="Bacteria"/>
</dbReference>
<gene>
    <name evidence="2" type="ORF">H261_03453</name>
</gene>
<dbReference type="InterPro" id="IPR029058">
    <property type="entry name" value="AB_hydrolase_fold"/>
</dbReference>
<protein>
    <submittedName>
        <fullName evidence="2">Hydrolase or acyltransferase</fullName>
    </submittedName>
</protein>
<dbReference type="Gene3D" id="3.40.50.1820">
    <property type="entry name" value="alpha/beta hydrolase"/>
    <property type="match status" value="1"/>
</dbReference>
<keyword evidence="2" id="KW-0378">Hydrolase</keyword>
<evidence type="ECO:0000313" key="2">
    <source>
        <dbReference type="EMBL" id="EME71433.1"/>
    </source>
</evidence>
<keyword evidence="3" id="KW-1185">Reference proteome</keyword>
<sequence length="231" mass="24814">MSPVLVLLPGLLNDCRLWSRQVEALGGRGTVMVGDLTRDDTLGGMAARVLDAAPGRFALAGLSMGGYVAMEIMRRAPERVERLALLDTTARPDLAEQTQRRKDAVELARSGGFDRIMPAMLPLLLHPDHLADAAVAGLAKDMARAVGAEAFARQQAAIMARPDSRDSLRAVSCPTLVLCGAEDTLTPPDRHDEMAALIPGARRVTVPHCGHLSPMEQPEAVSAELRRWLSV</sequence>
<name>M3AF01_9PROT</name>
<dbReference type="PATRIC" id="fig|1244869.3.peg.690"/>
<dbReference type="EMBL" id="AONQ01000005">
    <property type="protein sequence ID" value="EME71433.1"/>
    <property type="molecule type" value="Genomic_DNA"/>
</dbReference>
<dbReference type="PANTHER" id="PTHR43194">
    <property type="entry name" value="HYDROLASE ALPHA/BETA FOLD FAMILY"/>
    <property type="match status" value="1"/>
</dbReference>
<accession>M3AF01</accession>
<dbReference type="STRING" id="1244869.H261_03453"/>
<keyword evidence="2" id="KW-0012">Acyltransferase</keyword>
<reference evidence="2 3" key="1">
    <citation type="journal article" date="2014" name="Genome Announc.">
        <title>Draft Genome Sequence of Magnetospirillum sp. Strain SO-1, a Freshwater Magnetotactic Bacterium Isolated from the Ol'khovka River, Russia.</title>
        <authorList>
            <person name="Grouzdev D.S."/>
            <person name="Dziuba M.V."/>
            <person name="Sukhacheva M.S."/>
            <person name="Mardanov A.V."/>
            <person name="Beletskiy A.V."/>
            <person name="Kuznetsov B.B."/>
            <person name="Skryabin K.G."/>
        </authorList>
    </citation>
    <scope>NUCLEOTIDE SEQUENCE [LARGE SCALE GENOMIC DNA]</scope>
    <source>
        <strain evidence="2 3">SO-1</strain>
    </source>
</reference>
<dbReference type="PANTHER" id="PTHR43194:SF2">
    <property type="entry name" value="PEROXISOMAL MEMBRANE PROTEIN LPX1"/>
    <property type="match status" value="1"/>
</dbReference>
<dbReference type="AlphaFoldDB" id="M3AF01"/>
<dbReference type="InterPro" id="IPR000073">
    <property type="entry name" value="AB_hydrolase_1"/>
</dbReference>
<dbReference type="InterPro" id="IPR050228">
    <property type="entry name" value="Carboxylesterase_BioH"/>
</dbReference>
<dbReference type="Proteomes" id="UP000011744">
    <property type="component" value="Unassembled WGS sequence"/>
</dbReference>
<evidence type="ECO:0000313" key="3">
    <source>
        <dbReference type="Proteomes" id="UP000011744"/>
    </source>
</evidence>
<evidence type="ECO:0000259" key="1">
    <source>
        <dbReference type="Pfam" id="PF12697"/>
    </source>
</evidence>
<dbReference type="Pfam" id="PF12697">
    <property type="entry name" value="Abhydrolase_6"/>
    <property type="match status" value="1"/>
</dbReference>
<dbReference type="GO" id="GO:0016787">
    <property type="term" value="F:hydrolase activity"/>
    <property type="evidence" value="ECO:0007669"/>
    <property type="project" value="UniProtKB-KW"/>
</dbReference>
<comment type="caution">
    <text evidence="2">The sequence shown here is derived from an EMBL/GenBank/DDBJ whole genome shotgun (WGS) entry which is preliminary data.</text>
</comment>